<dbReference type="AlphaFoldDB" id="A0A0A2UQ62"/>
<accession>A0A0A2UQ62</accession>
<dbReference type="PROSITE" id="PS51257">
    <property type="entry name" value="PROKAR_LIPOPROTEIN"/>
    <property type="match status" value="1"/>
</dbReference>
<gene>
    <name evidence="1" type="ORF">N780_05575</name>
</gene>
<evidence type="ECO:0000313" key="1">
    <source>
        <dbReference type="EMBL" id="KGP90412.1"/>
    </source>
</evidence>
<protein>
    <recommendedName>
        <fullName evidence="3">DUF5640 domain-containing protein</fullName>
    </recommendedName>
</protein>
<comment type="caution">
    <text evidence="1">The sequence shown here is derived from an EMBL/GenBank/DDBJ whole genome shotgun (WGS) entry which is preliminary data.</text>
</comment>
<reference evidence="1 2" key="1">
    <citation type="submission" date="2013-08" db="EMBL/GenBank/DDBJ databases">
        <title>Genome of Pontibacillus chungwhensis.</title>
        <authorList>
            <person name="Wang Q."/>
            <person name="Wang G."/>
        </authorList>
    </citation>
    <scope>NUCLEOTIDE SEQUENCE [LARGE SCALE GENOMIC DNA]</scope>
    <source>
        <strain evidence="1 2">BH030062</strain>
    </source>
</reference>
<dbReference type="eggNOG" id="ENOG5030CI0">
    <property type="taxonomic scope" value="Bacteria"/>
</dbReference>
<dbReference type="RefSeq" id="WP_036786116.1">
    <property type="nucleotide sequence ID" value="NZ_AVBG01000013.1"/>
</dbReference>
<sequence>MTKRIIIIAGLFFFTILAGCNEKPPSLYGTWVILEEGGSFHTGDRLTIKEDGVITLNGWTSQYELIEDQHIKIVADRGKLMWSYNVTKETLTLQSKNSKHDMKVSAQRILKK</sequence>
<name>A0A0A2UQ62_9BACI</name>
<proteinExistence type="predicted"/>
<dbReference type="EMBL" id="AVBG01000013">
    <property type="protein sequence ID" value="KGP90412.1"/>
    <property type="molecule type" value="Genomic_DNA"/>
</dbReference>
<evidence type="ECO:0000313" key="2">
    <source>
        <dbReference type="Proteomes" id="UP000030153"/>
    </source>
</evidence>
<dbReference type="STRING" id="1385513.N780_05575"/>
<keyword evidence="2" id="KW-1185">Reference proteome</keyword>
<dbReference type="OrthoDB" id="5337452at2"/>
<evidence type="ECO:0008006" key="3">
    <source>
        <dbReference type="Google" id="ProtNLM"/>
    </source>
</evidence>
<dbReference type="Proteomes" id="UP000030153">
    <property type="component" value="Unassembled WGS sequence"/>
</dbReference>
<organism evidence="1 2">
    <name type="scientific">Pontibacillus chungwhensis BH030062</name>
    <dbReference type="NCBI Taxonomy" id="1385513"/>
    <lineage>
        <taxon>Bacteria</taxon>
        <taxon>Bacillati</taxon>
        <taxon>Bacillota</taxon>
        <taxon>Bacilli</taxon>
        <taxon>Bacillales</taxon>
        <taxon>Bacillaceae</taxon>
        <taxon>Pontibacillus</taxon>
    </lineage>
</organism>